<dbReference type="STRING" id="269621.A0A238FUZ0"/>
<keyword evidence="7" id="KW-0482">Metalloprotease</keyword>
<keyword evidence="12" id="KW-1185">Reference proteome</keyword>
<feature type="domain" description="Peptidase M43 pregnancy-associated plasma-A" evidence="10">
    <location>
        <begin position="220"/>
        <end position="259"/>
    </location>
</feature>
<dbReference type="CDD" id="cd04275">
    <property type="entry name" value="ZnMc_pappalysin_like"/>
    <property type="match status" value="1"/>
</dbReference>
<dbReference type="GO" id="GO:0006508">
    <property type="term" value="P:proteolysis"/>
    <property type="evidence" value="ECO:0007669"/>
    <property type="project" value="UniProtKB-KW"/>
</dbReference>
<feature type="signal peptide" evidence="9">
    <location>
        <begin position="1"/>
        <end position="24"/>
    </location>
</feature>
<comment type="similarity">
    <text evidence="1">Belongs to the peptidase M43B family.</text>
</comment>
<evidence type="ECO:0000256" key="2">
    <source>
        <dbReference type="ARBA" id="ARBA00022670"/>
    </source>
</evidence>
<proteinExistence type="inferred from homology"/>
<evidence type="ECO:0000259" key="10">
    <source>
        <dbReference type="Pfam" id="PF05572"/>
    </source>
</evidence>
<evidence type="ECO:0000256" key="1">
    <source>
        <dbReference type="ARBA" id="ARBA00008721"/>
    </source>
</evidence>
<dbReference type="PANTHER" id="PTHR47466">
    <property type="match status" value="1"/>
</dbReference>
<dbReference type="AlphaFoldDB" id="A0A238FUZ0"/>
<dbReference type="InterPro" id="IPR008754">
    <property type="entry name" value="Peptidase_M43"/>
</dbReference>
<keyword evidence="5" id="KW-0378">Hydrolase</keyword>
<sequence>MLFLSKLSLLSLAVVALGPSGVVGAIAKVKDARRCGNEGSKPEAASEAVIKQATVKLSAAIAGAHGVSTSSSSSPDGQRAAVTSVVATKQIKVYFHVIRKDNTAAGGNLSPRAIAGQIAALNADFRASGFNFTLAGTDFTTNRDYFESVGPGSTQQTAMKNKLYKGGASDLNIYSVGFLKGAGKGLLGYATLPFSISPNSRTANKDDGVVFLFSSVPGGTTANYNLGRTVTHETGHWLGLYHTFQGGCTGSGSGVSDSEFIVPGSYGLLFSPLGSPLTFFTLSPKAPAEASPAYGCPTGRDSCPSSPGFDPIKNFSESSTSSLTDARTMLTNNSSSSDLLTVDYSYDSCMTQFTPGQALRMVAASQQYRRL</sequence>
<keyword evidence="2" id="KW-0645">Protease</keyword>
<name>A0A238FUZ0_9BASI</name>
<dbReference type="InterPro" id="IPR024079">
    <property type="entry name" value="MetalloPept_cat_dom_sf"/>
</dbReference>
<keyword evidence="6" id="KW-0862">Zinc</keyword>
<feature type="chain" id="PRO_5012850736" evidence="9">
    <location>
        <begin position="25"/>
        <end position="371"/>
    </location>
</feature>
<organism evidence="11 12">
    <name type="scientific">Microbotryum intermedium</name>
    <dbReference type="NCBI Taxonomy" id="269621"/>
    <lineage>
        <taxon>Eukaryota</taxon>
        <taxon>Fungi</taxon>
        <taxon>Dikarya</taxon>
        <taxon>Basidiomycota</taxon>
        <taxon>Pucciniomycotina</taxon>
        <taxon>Microbotryomycetes</taxon>
        <taxon>Microbotryales</taxon>
        <taxon>Microbotryaceae</taxon>
        <taxon>Microbotryum</taxon>
    </lineage>
</organism>
<evidence type="ECO:0000256" key="9">
    <source>
        <dbReference type="SAM" id="SignalP"/>
    </source>
</evidence>
<evidence type="ECO:0000256" key="5">
    <source>
        <dbReference type="ARBA" id="ARBA00022801"/>
    </source>
</evidence>
<evidence type="ECO:0000256" key="6">
    <source>
        <dbReference type="ARBA" id="ARBA00022833"/>
    </source>
</evidence>
<dbReference type="SUPFAM" id="SSF55486">
    <property type="entry name" value="Metalloproteases ('zincins'), catalytic domain"/>
    <property type="match status" value="1"/>
</dbReference>
<keyword evidence="3" id="KW-0479">Metal-binding</keyword>
<gene>
    <name evidence="11" type="ORF">BQ2448_7905</name>
</gene>
<evidence type="ECO:0000313" key="12">
    <source>
        <dbReference type="Proteomes" id="UP000198372"/>
    </source>
</evidence>
<evidence type="ECO:0000313" key="11">
    <source>
        <dbReference type="EMBL" id="SCV74876.1"/>
    </source>
</evidence>
<dbReference type="OrthoDB" id="536211at2759"/>
<evidence type="ECO:0000256" key="8">
    <source>
        <dbReference type="ARBA" id="ARBA00023157"/>
    </source>
</evidence>
<evidence type="ECO:0000256" key="7">
    <source>
        <dbReference type="ARBA" id="ARBA00023049"/>
    </source>
</evidence>
<keyword evidence="4 9" id="KW-0732">Signal</keyword>
<dbReference type="Proteomes" id="UP000198372">
    <property type="component" value="Unassembled WGS sequence"/>
</dbReference>
<keyword evidence="8" id="KW-1015">Disulfide bond</keyword>
<dbReference type="Gene3D" id="3.40.390.10">
    <property type="entry name" value="Collagenase (Catalytic Domain)"/>
    <property type="match status" value="1"/>
</dbReference>
<accession>A0A238FUZ0</accession>
<dbReference type="GO" id="GO:0008237">
    <property type="term" value="F:metallopeptidase activity"/>
    <property type="evidence" value="ECO:0007669"/>
    <property type="project" value="UniProtKB-KW"/>
</dbReference>
<dbReference type="PANTHER" id="PTHR47466:SF1">
    <property type="entry name" value="METALLOPROTEASE MEP1 (AFU_ORTHOLOGUE AFUA_1G07730)-RELATED"/>
    <property type="match status" value="1"/>
</dbReference>
<dbReference type="GO" id="GO:0046872">
    <property type="term" value="F:metal ion binding"/>
    <property type="evidence" value="ECO:0007669"/>
    <property type="project" value="UniProtKB-KW"/>
</dbReference>
<dbReference type="Pfam" id="PF05572">
    <property type="entry name" value="Peptidase_M43"/>
    <property type="match status" value="1"/>
</dbReference>
<reference evidence="12" key="1">
    <citation type="submission" date="2016-09" db="EMBL/GenBank/DDBJ databases">
        <authorList>
            <person name="Jeantristanb JTB J.-T."/>
            <person name="Ricardo R."/>
        </authorList>
    </citation>
    <scope>NUCLEOTIDE SEQUENCE [LARGE SCALE GENOMIC DNA]</scope>
</reference>
<evidence type="ECO:0000256" key="3">
    <source>
        <dbReference type="ARBA" id="ARBA00022723"/>
    </source>
</evidence>
<protein>
    <submittedName>
        <fullName evidence="11">BQ2448_7905 protein</fullName>
    </submittedName>
</protein>
<dbReference type="EMBL" id="FMSP01000024">
    <property type="protein sequence ID" value="SCV74876.1"/>
    <property type="molecule type" value="Genomic_DNA"/>
</dbReference>
<evidence type="ECO:0000256" key="4">
    <source>
        <dbReference type="ARBA" id="ARBA00022729"/>
    </source>
</evidence>